<comment type="caution">
    <text evidence="15">The sequence shown here is derived from an EMBL/GenBank/DDBJ whole genome shotgun (WGS) entry which is preliminary data.</text>
</comment>
<dbReference type="RefSeq" id="WP_023494939.1">
    <property type="nucleotide sequence ID" value="NZ_AYLO01000074.1"/>
</dbReference>
<comment type="pathway">
    <text evidence="10 11">Cell wall biogenesis; peptidoglycan biosynthesis.</text>
</comment>
<dbReference type="GO" id="GO:0008360">
    <property type="term" value="P:regulation of cell shape"/>
    <property type="evidence" value="ECO:0007669"/>
    <property type="project" value="UniProtKB-KW"/>
</dbReference>
<evidence type="ECO:0000256" key="8">
    <source>
        <dbReference type="ARBA" id="ARBA00023306"/>
    </source>
</evidence>
<keyword evidence="9 10" id="KW-0961">Cell wall biogenesis/degradation</keyword>
<dbReference type="PANTHER" id="PTHR43024:SF1">
    <property type="entry name" value="UDP-N-ACETYLMURAMOYL-TRIPEPTIDE--D-ALANYL-D-ALANINE LIGASE"/>
    <property type="match status" value="1"/>
</dbReference>
<dbReference type="EMBL" id="AYLO01000074">
    <property type="protein sequence ID" value="ESS72008.1"/>
    <property type="molecule type" value="Genomic_DNA"/>
</dbReference>
<dbReference type="PANTHER" id="PTHR43024">
    <property type="entry name" value="UDP-N-ACETYLMURAMOYL-TRIPEPTIDE--D-ALANYL-D-ALANINE LIGASE"/>
    <property type="match status" value="1"/>
</dbReference>
<keyword evidence="3 10" id="KW-0132">Cell division</keyword>
<evidence type="ECO:0000256" key="9">
    <source>
        <dbReference type="ARBA" id="ARBA00023316"/>
    </source>
</evidence>
<evidence type="ECO:0000256" key="10">
    <source>
        <dbReference type="HAMAP-Rule" id="MF_02019"/>
    </source>
</evidence>
<evidence type="ECO:0000256" key="5">
    <source>
        <dbReference type="ARBA" id="ARBA00022840"/>
    </source>
</evidence>
<evidence type="ECO:0000313" key="15">
    <source>
        <dbReference type="EMBL" id="ESS72008.1"/>
    </source>
</evidence>
<dbReference type="SUPFAM" id="SSF53244">
    <property type="entry name" value="MurD-like peptide ligases, peptide-binding domain"/>
    <property type="match status" value="1"/>
</dbReference>
<dbReference type="Gene3D" id="3.90.190.20">
    <property type="entry name" value="Mur ligase, C-terminal domain"/>
    <property type="match status" value="1"/>
</dbReference>
<evidence type="ECO:0000259" key="14">
    <source>
        <dbReference type="Pfam" id="PF08245"/>
    </source>
</evidence>
<comment type="similarity">
    <text evidence="10">Belongs to the MurCDEF family. MurF subfamily.</text>
</comment>
<dbReference type="SUPFAM" id="SSF53623">
    <property type="entry name" value="MurD-like peptide ligases, catalytic domain"/>
    <property type="match status" value="1"/>
</dbReference>
<dbReference type="InterPro" id="IPR035911">
    <property type="entry name" value="MurE/MurF_N"/>
</dbReference>
<dbReference type="InterPro" id="IPR013221">
    <property type="entry name" value="Mur_ligase_cen"/>
</dbReference>
<keyword evidence="6 10" id="KW-0133">Cell shape</keyword>
<dbReference type="InterPro" id="IPR004101">
    <property type="entry name" value="Mur_ligase_C"/>
</dbReference>
<dbReference type="Pfam" id="PF01225">
    <property type="entry name" value="Mur_ligase"/>
    <property type="match status" value="1"/>
</dbReference>
<dbReference type="eggNOG" id="COG0770">
    <property type="taxonomic scope" value="Bacteria"/>
</dbReference>
<dbReference type="OrthoDB" id="9801978at2"/>
<evidence type="ECO:0000259" key="12">
    <source>
        <dbReference type="Pfam" id="PF01225"/>
    </source>
</evidence>
<dbReference type="EC" id="6.3.2.10" evidence="10 11"/>
<feature type="domain" description="Mur ligase C-terminal" evidence="13">
    <location>
        <begin position="317"/>
        <end position="436"/>
    </location>
</feature>
<dbReference type="Pfam" id="PF02875">
    <property type="entry name" value="Mur_ligase_C"/>
    <property type="match status" value="1"/>
</dbReference>
<keyword evidence="2 10" id="KW-0436">Ligase</keyword>
<evidence type="ECO:0000259" key="13">
    <source>
        <dbReference type="Pfam" id="PF02875"/>
    </source>
</evidence>
<gene>
    <name evidence="10 15" type="primary">murF</name>
    <name evidence="15" type="ORF">MGMO_77c00210</name>
</gene>
<evidence type="ECO:0000256" key="4">
    <source>
        <dbReference type="ARBA" id="ARBA00022741"/>
    </source>
</evidence>
<evidence type="ECO:0000256" key="7">
    <source>
        <dbReference type="ARBA" id="ARBA00022984"/>
    </source>
</evidence>
<reference evidence="15 16" key="1">
    <citation type="journal article" date="2013" name="Genome Announc.">
        <title>Draft Genome Sequence of the Methanotrophic Gammaproteobacterium Methyloglobulus morosus DSM 22980 Strain KoM1.</title>
        <authorList>
            <person name="Poehlein A."/>
            <person name="Deutzmann J.S."/>
            <person name="Daniel R."/>
            <person name="Simeonova D.D."/>
        </authorList>
    </citation>
    <scope>NUCLEOTIDE SEQUENCE [LARGE SCALE GENOMIC DNA]</scope>
    <source>
        <strain evidence="15 16">KoM1</strain>
    </source>
</reference>
<dbReference type="Pfam" id="PF08245">
    <property type="entry name" value="Mur_ligase_M"/>
    <property type="match status" value="1"/>
</dbReference>
<dbReference type="GO" id="GO:0008766">
    <property type="term" value="F:UDP-N-acetylmuramoylalanyl-D-glutamyl-2,6-diaminopimelate-D-alanyl-D-alanine ligase activity"/>
    <property type="evidence" value="ECO:0007669"/>
    <property type="project" value="RHEA"/>
</dbReference>
<keyword evidence="16" id="KW-1185">Reference proteome</keyword>
<evidence type="ECO:0000256" key="2">
    <source>
        <dbReference type="ARBA" id="ARBA00022598"/>
    </source>
</evidence>
<keyword evidence="5 10" id="KW-0067">ATP-binding</keyword>
<evidence type="ECO:0000256" key="1">
    <source>
        <dbReference type="ARBA" id="ARBA00022490"/>
    </source>
</evidence>
<comment type="catalytic activity">
    <reaction evidence="10 11">
        <text>D-alanyl-D-alanine + UDP-N-acetyl-alpha-D-muramoyl-L-alanyl-gamma-D-glutamyl-meso-2,6-diaminopimelate + ATP = UDP-N-acetyl-alpha-D-muramoyl-L-alanyl-gamma-D-glutamyl-meso-2,6-diaminopimeloyl-D-alanyl-D-alanine + ADP + phosphate + H(+)</text>
        <dbReference type="Rhea" id="RHEA:28374"/>
        <dbReference type="ChEBI" id="CHEBI:15378"/>
        <dbReference type="ChEBI" id="CHEBI:30616"/>
        <dbReference type="ChEBI" id="CHEBI:43474"/>
        <dbReference type="ChEBI" id="CHEBI:57822"/>
        <dbReference type="ChEBI" id="CHEBI:61386"/>
        <dbReference type="ChEBI" id="CHEBI:83905"/>
        <dbReference type="ChEBI" id="CHEBI:456216"/>
        <dbReference type="EC" id="6.3.2.10"/>
    </reaction>
</comment>
<dbReference type="Gene3D" id="3.40.1390.10">
    <property type="entry name" value="MurE/MurF, N-terminal domain"/>
    <property type="match status" value="1"/>
</dbReference>
<dbReference type="InterPro" id="IPR051046">
    <property type="entry name" value="MurCDEF_CellWall_CoF430Synth"/>
</dbReference>
<name>V5C5K2_9GAMM</name>
<evidence type="ECO:0000313" key="16">
    <source>
        <dbReference type="Proteomes" id="UP000017842"/>
    </source>
</evidence>
<comment type="subcellular location">
    <subcellularLocation>
        <location evidence="10 11">Cytoplasm</location>
    </subcellularLocation>
</comment>
<keyword evidence="7 10" id="KW-0573">Peptidoglycan synthesis</keyword>
<dbReference type="STRING" id="1116472.MGMO_77c00210"/>
<dbReference type="NCBIfam" id="TIGR01143">
    <property type="entry name" value="murF"/>
    <property type="match status" value="1"/>
</dbReference>
<dbReference type="Proteomes" id="UP000017842">
    <property type="component" value="Unassembled WGS sequence"/>
</dbReference>
<dbReference type="GO" id="GO:0005524">
    <property type="term" value="F:ATP binding"/>
    <property type="evidence" value="ECO:0007669"/>
    <property type="project" value="UniProtKB-UniRule"/>
</dbReference>
<dbReference type="PATRIC" id="fig|1116472.3.peg.2200"/>
<dbReference type="GO" id="GO:0009252">
    <property type="term" value="P:peptidoglycan biosynthetic process"/>
    <property type="evidence" value="ECO:0007669"/>
    <property type="project" value="UniProtKB-UniRule"/>
</dbReference>
<dbReference type="InterPro" id="IPR000713">
    <property type="entry name" value="Mur_ligase_N"/>
</dbReference>
<evidence type="ECO:0000256" key="3">
    <source>
        <dbReference type="ARBA" id="ARBA00022618"/>
    </source>
</evidence>
<dbReference type="InterPro" id="IPR005863">
    <property type="entry name" value="UDP-N-AcMur_synth"/>
</dbReference>
<feature type="domain" description="Mur ligase central" evidence="14">
    <location>
        <begin position="104"/>
        <end position="294"/>
    </location>
</feature>
<dbReference type="InterPro" id="IPR036615">
    <property type="entry name" value="Mur_ligase_C_dom_sf"/>
</dbReference>
<keyword evidence="1 10" id="KW-0963">Cytoplasm</keyword>
<dbReference type="UniPathway" id="UPA00219"/>
<comment type="function">
    <text evidence="10 11">Involved in cell wall formation. Catalyzes the final step in the synthesis of UDP-N-acetylmuramoyl-pentapeptide, the precursor of murein.</text>
</comment>
<keyword evidence="4 10" id="KW-0547">Nucleotide-binding</keyword>
<evidence type="ECO:0000256" key="6">
    <source>
        <dbReference type="ARBA" id="ARBA00022960"/>
    </source>
</evidence>
<dbReference type="GO" id="GO:0047480">
    <property type="term" value="F:UDP-N-acetylmuramoyl-tripeptide-D-alanyl-D-alanine ligase activity"/>
    <property type="evidence" value="ECO:0007669"/>
    <property type="project" value="UniProtKB-UniRule"/>
</dbReference>
<protein>
    <recommendedName>
        <fullName evidence="10 11">UDP-N-acetylmuramoyl-tripeptide--D-alanyl-D-alanine ligase</fullName>
        <ecNumber evidence="10 11">6.3.2.10</ecNumber>
    </recommendedName>
    <alternativeName>
        <fullName evidence="10">D-alanyl-D-alanine-adding enzyme</fullName>
    </alternativeName>
</protein>
<dbReference type="GO" id="GO:0005737">
    <property type="term" value="C:cytoplasm"/>
    <property type="evidence" value="ECO:0007669"/>
    <property type="project" value="UniProtKB-SubCell"/>
</dbReference>
<dbReference type="GO" id="GO:0051301">
    <property type="term" value="P:cell division"/>
    <property type="evidence" value="ECO:0007669"/>
    <property type="project" value="UniProtKB-KW"/>
</dbReference>
<feature type="domain" description="Mur ligase N-terminal catalytic" evidence="12">
    <location>
        <begin position="23"/>
        <end position="93"/>
    </location>
</feature>
<dbReference type="HAMAP" id="MF_02019">
    <property type="entry name" value="MurF"/>
    <property type="match status" value="1"/>
</dbReference>
<organism evidence="15 16">
    <name type="scientific">Methyloglobulus morosus KoM1</name>
    <dbReference type="NCBI Taxonomy" id="1116472"/>
    <lineage>
        <taxon>Bacteria</taxon>
        <taxon>Pseudomonadati</taxon>
        <taxon>Pseudomonadota</taxon>
        <taxon>Gammaproteobacteria</taxon>
        <taxon>Methylococcales</taxon>
        <taxon>Methylococcaceae</taxon>
        <taxon>Methyloglobulus</taxon>
    </lineage>
</organism>
<proteinExistence type="inferred from homology"/>
<dbReference type="AlphaFoldDB" id="V5C5K2"/>
<evidence type="ECO:0000256" key="11">
    <source>
        <dbReference type="RuleBase" id="RU004136"/>
    </source>
</evidence>
<keyword evidence="8 10" id="KW-0131">Cell cycle</keyword>
<sequence length="453" mass="48062">MKMMLSEIAKITKGTHVGSDVAIASVSIDTRAIQPGDLYMAIKGHQFDGNEFVDKAEQAGAAAAILNKGFASNLPHILVDDTRLALGQLASAWRDKATAKVVGITGSNGKTTVKEMTAAVLAMAGPTLFTKGNLNNDIGVPLTLLRLNEGHRFAVIEMGANHLGEIAYVSAIAKSDVVILNNAGAAHIEGFGSLDGIAKGKGEIIETLKPDGVAVLNKDDKYFDYWLSIAGDRKVVSFGLNESADISARNIQTEIIDNVFHTAFYLVTSKAMMKVQLKLAGQHNVLNALAATAAGLALGLDLEQIKAGLESVKPVTGRMQPLVGRLGSIVIDDTYNANSASLKAGLDVLVLCKGKHWVVLGAFGELGSESVKIHEEIGQLLSSKGVVRLLALGSDAKNTVRVFGKGATFFDSQEEMIGTLKEELKGDETILVKGSRTQRMENIVAALVENFRV</sequence>
<accession>V5C5K2</accession>
<feature type="binding site" evidence="10">
    <location>
        <begin position="106"/>
        <end position="112"/>
    </location>
    <ligand>
        <name>ATP</name>
        <dbReference type="ChEBI" id="CHEBI:30616"/>
    </ligand>
</feature>
<dbReference type="GO" id="GO:0071555">
    <property type="term" value="P:cell wall organization"/>
    <property type="evidence" value="ECO:0007669"/>
    <property type="project" value="UniProtKB-KW"/>
</dbReference>
<dbReference type="InterPro" id="IPR036565">
    <property type="entry name" value="Mur-like_cat_sf"/>
</dbReference>
<dbReference type="Gene3D" id="3.40.1190.10">
    <property type="entry name" value="Mur-like, catalytic domain"/>
    <property type="match status" value="1"/>
</dbReference>
<dbReference type="SUPFAM" id="SSF63418">
    <property type="entry name" value="MurE/MurF N-terminal domain"/>
    <property type="match status" value="1"/>
</dbReference>